<dbReference type="EMBL" id="CM037156">
    <property type="protein sequence ID" value="KAH7837878.1"/>
    <property type="molecule type" value="Genomic_DNA"/>
</dbReference>
<proteinExistence type="predicted"/>
<name>A0ACB7XBD8_9ERIC</name>
<comment type="caution">
    <text evidence="1">The sequence shown here is derived from an EMBL/GenBank/DDBJ whole genome shotgun (WGS) entry which is preliminary data.</text>
</comment>
<evidence type="ECO:0000313" key="1">
    <source>
        <dbReference type="EMBL" id="KAH7837878.1"/>
    </source>
</evidence>
<gene>
    <name evidence="1" type="ORF">Vadar_019210</name>
</gene>
<organism evidence="1 2">
    <name type="scientific">Vaccinium darrowii</name>
    <dbReference type="NCBI Taxonomy" id="229202"/>
    <lineage>
        <taxon>Eukaryota</taxon>
        <taxon>Viridiplantae</taxon>
        <taxon>Streptophyta</taxon>
        <taxon>Embryophyta</taxon>
        <taxon>Tracheophyta</taxon>
        <taxon>Spermatophyta</taxon>
        <taxon>Magnoliopsida</taxon>
        <taxon>eudicotyledons</taxon>
        <taxon>Gunneridae</taxon>
        <taxon>Pentapetalae</taxon>
        <taxon>asterids</taxon>
        <taxon>Ericales</taxon>
        <taxon>Ericaceae</taxon>
        <taxon>Vaccinioideae</taxon>
        <taxon>Vaccinieae</taxon>
        <taxon>Vaccinium</taxon>
    </lineage>
</organism>
<keyword evidence="2" id="KW-1185">Reference proteome</keyword>
<dbReference type="Proteomes" id="UP000828048">
    <property type="component" value="Chromosome 6"/>
</dbReference>
<protein>
    <submittedName>
        <fullName evidence="1">Uncharacterized protein</fullName>
    </submittedName>
</protein>
<sequence length="317" mass="35513">MMESGYSDVVIVGEKPSNYSPKNKNIWADVKPFVSGGLAGLLWKSLGYSFLPFWYHSKDPKIAAEIKKHIPSDEVYKVIFKRMPGVLLYQASYHSLLLGSFEILTRKVEAANNGMTLTLFQEACCGLTSGAIASYFSTPFYLAFMSTKGTTYPSIFQHLYHKAANEGVLALWKGGRPYAYSLTAWNMGMLAPYNPSYIYFRESRGLSETRAIIGASAVSGFFASACCYPFLCVDTIMKNMKPDANGKYPYSSSLNCAHKIFKSGGSLAFFTGFPKFALKGPPRVMVLWYLFEKIRKHEESIGMFHHKEREIFSSEGK</sequence>
<evidence type="ECO:0000313" key="2">
    <source>
        <dbReference type="Proteomes" id="UP000828048"/>
    </source>
</evidence>
<reference evidence="1 2" key="1">
    <citation type="journal article" date="2021" name="Hortic Res">
        <title>High-quality reference genome and annotation aids understanding of berry development for evergreen blueberry (Vaccinium darrowii).</title>
        <authorList>
            <person name="Yu J."/>
            <person name="Hulse-Kemp A.M."/>
            <person name="Babiker E."/>
            <person name="Staton M."/>
        </authorList>
    </citation>
    <scope>NUCLEOTIDE SEQUENCE [LARGE SCALE GENOMIC DNA]</scope>
    <source>
        <strain evidence="2">cv. NJ 8807/NJ 8810</strain>
        <tissue evidence="1">Young leaf</tissue>
    </source>
</reference>
<accession>A0ACB7XBD8</accession>